<organism evidence="5 6">
    <name type="scientific">Haemaphysalis longicornis</name>
    <name type="common">Bush tick</name>
    <dbReference type="NCBI Taxonomy" id="44386"/>
    <lineage>
        <taxon>Eukaryota</taxon>
        <taxon>Metazoa</taxon>
        <taxon>Ecdysozoa</taxon>
        <taxon>Arthropoda</taxon>
        <taxon>Chelicerata</taxon>
        <taxon>Arachnida</taxon>
        <taxon>Acari</taxon>
        <taxon>Parasitiformes</taxon>
        <taxon>Ixodida</taxon>
        <taxon>Ixodoidea</taxon>
        <taxon>Ixodidae</taxon>
        <taxon>Haemaphysalinae</taxon>
        <taxon>Haemaphysalis</taxon>
    </lineage>
</organism>
<dbReference type="Pfam" id="PF13359">
    <property type="entry name" value="DDE_Tnp_4"/>
    <property type="match status" value="1"/>
</dbReference>
<dbReference type="AlphaFoldDB" id="A0A9J6G7P6"/>
<evidence type="ECO:0000313" key="5">
    <source>
        <dbReference type="EMBL" id="KAH9374414.1"/>
    </source>
</evidence>
<evidence type="ECO:0000313" key="6">
    <source>
        <dbReference type="Proteomes" id="UP000821853"/>
    </source>
</evidence>
<dbReference type="Proteomes" id="UP000821853">
    <property type="component" value="Chromosome 4"/>
</dbReference>
<dbReference type="VEuPathDB" id="VectorBase:HLOH_054959"/>
<accession>A0A9J6G7P6</accession>
<comment type="caution">
    <text evidence="5">The sequence shown here is derived from an EMBL/GenBank/DDBJ whole genome shotgun (WGS) entry which is preliminary data.</text>
</comment>
<evidence type="ECO:0000259" key="4">
    <source>
        <dbReference type="Pfam" id="PF13359"/>
    </source>
</evidence>
<reference evidence="5 6" key="1">
    <citation type="journal article" date="2020" name="Cell">
        <title>Large-Scale Comparative Analyses of Tick Genomes Elucidate Their Genetic Diversity and Vector Capacities.</title>
        <authorList>
            <consortium name="Tick Genome and Microbiome Consortium (TIGMIC)"/>
            <person name="Jia N."/>
            <person name="Wang J."/>
            <person name="Shi W."/>
            <person name="Du L."/>
            <person name="Sun Y."/>
            <person name="Zhan W."/>
            <person name="Jiang J.F."/>
            <person name="Wang Q."/>
            <person name="Zhang B."/>
            <person name="Ji P."/>
            <person name="Bell-Sakyi L."/>
            <person name="Cui X.M."/>
            <person name="Yuan T.T."/>
            <person name="Jiang B.G."/>
            <person name="Yang W.F."/>
            <person name="Lam T.T."/>
            <person name="Chang Q.C."/>
            <person name="Ding S.J."/>
            <person name="Wang X.J."/>
            <person name="Zhu J.G."/>
            <person name="Ruan X.D."/>
            <person name="Zhao L."/>
            <person name="Wei J.T."/>
            <person name="Ye R.Z."/>
            <person name="Que T.C."/>
            <person name="Du C.H."/>
            <person name="Zhou Y.H."/>
            <person name="Cheng J.X."/>
            <person name="Dai P.F."/>
            <person name="Guo W.B."/>
            <person name="Han X.H."/>
            <person name="Huang E.J."/>
            <person name="Li L.F."/>
            <person name="Wei W."/>
            <person name="Gao Y.C."/>
            <person name="Liu J.Z."/>
            <person name="Shao H.Z."/>
            <person name="Wang X."/>
            <person name="Wang C.C."/>
            <person name="Yang T.C."/>
            <person name="Huo Q.B."/>
            <person name="Li W."/>
            <person name="Chen H.Y."/>
            <person name="Chen S.E."/>
            <person name="Zhou L.G."/>
            <person name="Ni X.B."/>
            <person name="Tian J.H."/>
            <person name="Sheng Y."/>
            <person name="Liu T."/>
            <person name="Pan Y.S."/>
            <person name="Xia L.Y."/>
            <person name="Li J."/>
            <person name="Zhao F."/>
            <person name="Cao W.C."/>
        </authorList>
    </citation>
    <scope>NUCLEOTIDE SEQUENCE [LARGE SCALE GENOMIC DNA]</scope>
    <source>
        <strain evidence="5">HaeL-2018</strain>
    </source>
</reference>
<evidence type="ECO:0000256" key="3">
    <source>
        <dbReference type="SAM" id="MobiDB-lite"/>
    </source>
</evidence>
<keyword evidence="6" id="KW-1185">Reference proteome</keyword>
<evidence type="ECO:0000256" key="1">
    <source>
        <dbReference type="ARBA" id="ARBA00001968"/>
    </source>
</evidence>
<dbReference type="InterPro" id="IPR027806">
    <property type="entry name" value="HARBI1_dom"/>
</dbReference>
<protein>
    <recommendedName>
        <fullName evidence="4">DDE Tnp4 domain-containing protein</fullName>
    </recommendedName>
</protein>
<dbReference type="GO" id="GO:0046872">
    <property type="term" value="F:metal ion binding"/>
    <property type="evidence" value="ECO:0007669"/>
    <property type="project" value="UniProtKB-KW"/>
</dbReference>
<proteinExistence type="predicted"/>
<dbReference type="EMBL" id="JABSTR010000006">
    <property type="protein sequence ID" value="KAH9374414.1"/>
    <property type="molecule type" value="Genomic_DNA"/>
</dbReference>
<evidence type="ECO:0000256" key="2">
    <source>
        <dbReference type="ARBA" id="ARBA00022723"/>
    </source>
</evidence>
<comment type="cofactor">
    <cofactor evidence="1">
        <name>a divalent metal cation</name>
        <dbReference type="ChEBI" id="CHEBI:60240"/>
    </cofactor>
</comment>
<name>A0A9J6G7P6_HAELO</name>
<feature type="domain" description="DDE Tnp4" evidence="4">
    <location>
        <begin position="18"/>
        <end position="66"/>
    </location>
</feature>
<dbReference type="OrthoDB" id="6500517at2759"/>
<sequence length="117" mass="13653">MWFNEIIKVYISVMWYRYNKAQIITRNSIERAFGVWKRTFPCLRMTLQIKTKTVPVVVTACATLYNLSRQMNEPCADEADNHIGSSRDQPAPAVDEGQDARLDGYRRRALLIEEYFS</sequence>
<gene>
    <name evidence="5" type="ORF">HPB48_009103</name>
</gene>
<keyword evidence="2" id="KW-0479">Metal-binding</keyword>
<feature type="region of interest" description="Disordered" evidence="3">
    <location>
        <begin position="76"/>
        <end position="100"/>
    </location>
</feature>